<keyword evidence="1" id="KW-0732">Signal</keyword>
<evidence type="ECO:0000256" key="1">
    <source>
        <dbReference type="SAM" id="SignalP"/>
    </source>
</evidence>
<feature type="signal peptide" evidence="1">
    <location>
        <begin position="1"/>
        <end position="21"/>
    </location>
</feature>
<name>G7J1A7_MEDTR</name>
<reference evidence="2 5" key="1">
    <citation type="journal article" date="2011" name="Nature">
        <title>The Medicago genome provides insight into the evolution of rhizobial symbioses.</title>
        <authorList>
            <person name="Young N.D."/>
            <person name="Debelle F."/>
            <person name="Oldroyd G.E."/>
            <person name="Geurts R."/>
            <person name="Cannon S.B."/>
            <person name="Udvardi M.K."/>
            <person name="Benedito V.A."/>
            <person name="Mayer K.F."/>
            <person name="Gouzy J."/>
            <person name="Schoof H."/>
            <person name="Van de Peer Y."/>
            <person name="Proost S."/>
            <person name="Cook D.R."/>
            <person name="Meyers B.C."/>
            <person name="Spannagl M."/>
            <person name="Cheung F."/>
            <person name="De Mita S."/>
            <person name="Krishnakumar V."/>
            <person name="Gundlach H."/>
            <person name="Zhou S."/>
            <person name="Mudge J."/>
            <person name="Bharti A.K."/>
            <person name="Murray J.D."/>
            <person name="Naoumkina M.A."/>
            <person name="Rosen B."/>
            <person name="Silverstein K.A."/>
            <person name="Tang H."/>
            <person name="Rombauts S."/>
            <person name="Zhao P.X."/>
            <person name="Zhou P."/>
            <person name="Barbe V."/>
            <person name="Bardou P."/>
            <person name="Bechner M."/>
            <person name="Bellec A."/>
            <person name="Berger A."/>
            <person name="Berges H."/>
            <person name="Bidwell S."/>
            <person name="Bisseling T."/>
            <person name="Choisne N."/>
            <person name="Couloux A."/>
            <person name="Denny R."/>
            <person name="Deshpande S."/>
            <person name="Dai X."/>
            <person name="Doyle J.J."/>
            <person name="Dudez A.M."/>
            <person name="Farmer A.D."/>
            <person name="Fouteau S."/>
            <person name="Franken C."/>
            <person name="Gibelin C."/>
            <person name="Gish J."/>
            <person name="Goldstein S."/>
            <person name="Gonzalez A.J."/>
            <person name="Green P.J."/>
            <person name="Hallab A."/>
            <person name="Hartog M."/>
            <person name="Hua A."/>
            <person name="Humphray S.J."/>
            <person name="Jeong D.H."/>
            <person name="Jing Y."/>
            <person name="Jocker A."/>
            <person name="Kenton S.M."/>
            <person name="Kim D.J."/>
            <person name="Klee K."/>
            <person name="Lai H."/>
            <person name="Lang C."/>
            <person name="Lin S."/>
            <person name="Macmil S.L."/>
            <person name="Magdelenat G."/>
            <person name="Matthews L."/>
            <person name="McCorrison J."/>
            <person name="Monaghan E.L."/>
            <person name="Mun J.H."/>
            <person name="Najar F.Z."/>
            <person name="Nicholson C."/>
            <person name="Noirot C."/>
            <person name="O'Bleness M."/>
            <person name="Paule C.R."/>
            <person name="Poulain J."/>
            <person name="Prion F."/>
            <person name="Qin B."/>
            <person name="Qu C."/>
            <person name="Retzel E.F."/>
            <person name="Riddle C."/>
            <person name="Sallet E."/>
            <person name="Samain S."/>
            <person name="Samson N."/>
            <person name="Sanders I."/>
            <person name="Saurat O."/>
            <person name="Scarpelli C."/>
            <person name="Schiex T."/>
            <person name="Segurens B."/>
            <person name="Severin A.J."/>
            <person name="Sherrier D.J."/>
            <person name="Shi R."/>
            <person name="Sims S."/>
            <person name="Singer S.R."/>
            <person name="Sinharoy S."/>
            <person name="Sterck L."/>
            <person name="Viollet A."/>
            <person name="Wang B.B."/>
            <person name="Wang K."/>
            <person name="Wang M."/>
            <person name="Wang X."/>
            <person name="Warfsmann J."/>
            <person name="Weissenbach J."/>
            <person name="White D.D."/>
            <person name="White J.D."/>
            <person name="Wiley G.B."/>
            <person name="Wincker P."/>
            <person name="Xing Y."/>
            <person name="Yang L."/>
            <person name="Yao Z."/>
            <person name="Ying F."/>
            <person name="Zhai J."/>
            <person name="Zhou L."/>
            <person name="Zuber A."/>
            <person name="Denarie J."/>
            <person name="Dixon R.A."/>
            <person name="May G.D."/>
            <person name="Schwartz D.C."/>
            <person name="Rogers J."/>
            <person name="Quetier F."/>
            <person name="Town C.D."/>
            <person name="Roe B.A."/>
        </authorList>
    </citation>
    <scope>NUCLEOTIDE SEQUENCE [LARGE SCALE GENOMIC DNA]</scope>
    <source>
        <strain evidence="2">A17</strain>
        <strain evidence="4 5">cv. Jemalong A17</strain>
    </source>
</reference>
<keyword evidence="5" id="KW-1185">Reference proteome</keyword>
<reference evidence="4" key="3">
    <citation type="submission" date="2015-04" db="UniProtKB">
        <authorList>
            <consortium name="EnsemblPlants"/>
        </authorList>
    </citation>
    <scope>IDENTIFICATION</scope>
    <source>
        <strain evidence="4">cv. Jemalong A17</strain>
    </source>
</reference>
<dbReference type="EMBL" id="PSQE01000003">
    <property type="protein sequence ID" value="RHN67004.1"/>
    <property type="molecule type" value="Genomic_DNA"/>
</dbReference>
<dbReference type="Proteomes" id="UP000265566">
    <property type="component" value="Chromosome 3"/>
</dbReference>
<proteinExistence type="predicted"/>
<evidence type="ECO:0000313" key="2">
    <source>
        <dbReference type="EMBL" id="AES70204.1"/>
    </source>
</evidence>
<organism evidence="2 5">
    <name type="scientific">Medicago truncatula</name>
    <name type="common">Barrel medic</name>
    <name type="synonym">Medicago tribuloides</name>
    <dbReference type="NCBI Taxonomy" id="3880"/>
    <lineage>
        <taxon>Eukaryota</taxon>
        <taxon>Viridiplantae</taxon>
        <taxon>Streptophyta</taxon>
        <taxon>Embryophyta</taxon>
        <taxon>Tracheophyta</taxon>
        <taxon>Spermatophyta</taxon>
        <taxon>Magnoliopsida</taxon>
        <taxon>eudicotyledons</taxon>
        <taxon>Gunneridae</taxon>
        <taxon>Pentapetalae</taxon>
        <taxon>rosids</taxon>
        <taxon>fabids</taxon>
        <taxon>Fabales</taxon>
        <taxon>Fabaceae</taxon>
        <taxon>Papilionoideae</taxon>
        <taxon>50 kb inversion clade</taxon>
        <taxon>NPAAA clade</taxon>
        <taxon>Hologalegina</taxon>
        <taxon>IRL clade</taxon>
        <taxon>Trifolieae</taxon>
        <taxon>Medicago</taxon>
    </lineage>
</organism>
<evidence type="ECO:0000313" key="3">
    <source>
        <dbReference type="EMBL" id="RHN67004.1"/>
    </source>
</evidence>
<accession>G7J1A7</accession>
<dbReference type="HOGENOM" id="CLU_190964_2_0_1"/>
<reference evidence="3" key="5">
    <citation type="journal article" date="2018" name="Nat. Plants">
        <title>Whole-genome landscape of Medicago truncatula symbiotic genes.</title>
        <authorList>
            <person name="Pecrix Y."/>
            <person name="Gamas P."/>
            <person name="Carrere S."/>
        </authorList>
    </citation>
    <scope>NUCLEOTIDE SEQUENCE</scope>
    <source>
        <tissue evidence="3">Leaves</tissue>
    </source>
</reference>
<feature type="chain" id="PRO_5014572633" evidence="1">
    <location>
        <begin position="22"/>
        <end position="69"/>
    </location>
</feature>
<dbReference type="PaxDb" id="3880-AES70204"/>
<dbReference type="AlphaFoldDB" id="G7J1A7"/>
<evidence type="ECO:0000313" key="4">
    <source>
        <dbReference type="EnsemblPlants" id="AES70204"/>
    </source>
</evidence>
<sequence length="69" mass="7452">MAKHISQHCFLGILCIALVLASGPTPGYSCYYPTFCPSFGYCDLRCRAAGFIRGVCTDIEGSISCCCMK</sequence>
<evidence type="ECO:0000313" key="5">
    <source>
        <dbReference type="Proteomes" id="UP000002051"/>
    </source>
</evidence>
<dbReference type="EnsemblPlants" id="AES70204">
    <property type="protein sequence ID" value="AES70204"/>
    <property type="gene ID" value="MTR_3g049570"/>
</dbReference>
<protein>
    <submittedName>
        <fullName evidence="2">LCR-like protein</fullName>
    </submittedName>
</protein>
<reference evidence="6" key="4">
    <citation type="journal article" date="2018" name="Nat. Plants">
        <title>Whole-genome landscape of Medicago truncatula symbiotic genes.</title>
        <authorList>
            <person name="Pecrix Y."/>
            <person name="Staton S.E."/>
            <person name="Sallet E."/>
            <person name="Lelandais-Briere C."/>
            <person name="Moreau S."/>
            <person name="Carrere S."/>
            <person name="Blein T."/>
            <person name="Jardinaud M.F."/>
            <person name="Latrasse D."/>
            <person name="Zouine M."/>
            <person name="Zahm M."/>
            <person name="Kreplak J."/>
            <person name="Mayjonade B."/>
            <person name="Satge C."/>
            <person name="Perez M."/>
            <person name="Cauet S."/>
            <person name="Marande W."/>
            <person name="Chantry-Darmon C."/>
            <person name="Lopez-Roques C."/>
            <person name="Bouchez O."/>
            <person name="Berard A."/>
            <person name="Debelle F."/>
            <person name="Munos S."/>
            <person name="Bendahmane A."/>
            <person name="Berges H."/>
            <person name="Niebel A."/>
            <person name="Buitink J."/>
            <person name="Frugier F."/>
            <person name="Benhamed M."/>
            <person name="Crespi M."/>
            <person name="Gouzy J."/>
            <person name="Gamas P."/>
        </authorList>
    </citation>
    <scope>NUCLEOTIDE SEQUENCE [LARGE SCALE GENOMIC DNA]</scope>
    <source>
        <strain evidence="6">cv. Jemalong A17</strain>
    </source>
</reference>
<reference evidence="2 5" key="2">
    <citation type="journal article" date="2014" name="BMC Genomics">
        <title>An improved genome release (version Mt4.0) for the model legume Medicago truncatula.</title>
        <authorList>
            <person name="Tang H."/>
            <person name="Krishnakumar V."/>
            <person name="Bidwell S."/>
            <person name="Rosen B."/>
            <person name="Chan A."/>
            <person name="Zhou S."/>
            <person name="Gentzbittel L."/>
            <person name="Childs K.L."/>
            <person name="Yandell M."/>
            <person name="Gundlach H."/>
            <person name="Mayer K.F."/>
            <person name="Schwartz D.C."/>
            <person name="Town C.D."/>
        </authorList>
    </citation>
    <scope>GENOME REANNOTATION</scope>
    <source>
        <strain evidence="4 5">cv. Jemalong A17</strain>
    </source>
</reference>
<evidence type="ECO:0000313" key="6">
    <source>
        <dbReference type="Proteomes" id="UP000265566"/>
    </source>
</evidence>
<dbReference type="Proteomes" id="UP000002051">
    <property type="component" value="Chromosome 3"/>
</dbReference>
<gene>
    <name evidence="2" type="ordered locus">MTR_3g049570</name>
    <name evidence="3" type="ORF">MtrunA17_Chr3g0097961</name>
</gene>
<dbReference type="Gramene" id="rna15133">
    <property type="protein sequence ID" value="RHN67004.1"/>
    <property type="gene ID" value="gene15133"/>
</dbReference>
<dbReference type="EMBL" id="CM001219">
    <property type="protein sequence ID" value="AES70204.1"/>
    <property type="molecule type" value="Genomic_DNA"/>
</dbReference>